<reference evidence="2" key="1">
    <citation type="submission" date="2014-12" db="EMBL/GenBank/DDBJ databases">
        <title>Whole genome sequences of four Staphylococcus schleiferi canine isolates.</title>
        <authorList>
            <person name="Misic A.M."/>
            <person name="Cain C."/>
            <person name="Morris D.O."/>
            <person name="Rankin S."/>
            <person name="Beiting D."/>
        </authorList>
    </citation>
    <scope>NUCLEOTIDE SEQUENCE</scope>
    <source>
        <strain evidence="1">ASB11</strain>
        <strain evidence="2">ASB13</strain>
        <strain evidence="4">ASB7</strain>
        <strain evidence="3">ASB9</strain>
    </source>
</reference>
<dbReference type="AlphaFoldDB" id="A0A0K2XB26"/>
<protein>
    <submittedName>
        <fullName evidence="2">Nucleoside 5-triphosphatase RdgB (DHAPTP, dITP, XTP-specific)</fullName>
        <ecNumber evidence="2">3.6.1.15</ecNumber>
    </submittedName>
</protein>
<keyword evidence="2" id="KW-0378">Hydrolase</keyword>
<evidence type="ECO:0000313" key="1">
    <source>
        <dbReference type="EMBL" id="CRF41194.1"/>
    </source>
</evidence>
<evidence type="ECO:0000313" key="8">
    <source>
        <dbReference type="Proteomes" id="UP000045175"/>
    </source>
</evidence>
<gene>
    <name evidence="1" type="ORF">HAL011_09810</name>
    <name evidence="2" type="ORF">HAL013_00460</name>
    <name evidence="4" type="ORF">HAL07_07640</name>
    <name evidence="3" type="ORF">HAL09_02920</name>
</gene>
<evidence type="ECO:0000313" key="2">
    <source>
        <dbReference type="EMBL" id="CRF41899.1"/>
    </source>
</evidence>
<dbReference type="EMBL" id="CDMH01000005">
    <property type="protein sequence ID" value="CRF41899.1"/>
    <property type="molecule type" value="Genomic_DNA"/>
</dbReference>
<keyword evidence="5" id="KW-1185">Reference proteome</keyword>
<dbReference type="EMBL" id="CDMN01000010">
    <property type="protein sequence ID" value="CRF43742.1"/>
    <property type="molecule type" value="Genomic_DNA"/>
</dbReference>
<dbReference type="RefSeq" id="WP_269431007.1">
    <property type="nucleotide sequence ID" value="NZ_CDMH01000005.1"/>
</dbReference>
<name>A0A0K2XB26_9HELI</name>
<evidence type="ECO:0000313" key="6">
    <source>
        <dbReference type="Proteomes" id="UP000041394"/>
    </source>
</evidence>
<dbReference type="EMBL" id="CDMG01000004">
    <property type="protein sequence ID" value="CRI32289.1"/>
    <property type="molecule type" value="Genomic_DNA"/>
</dbReference>
<evidence type="ECO:0000313" key="4">
    <source>
        <dbReference type="EMBL" id="CRI32289.1"/>
    </source>
</evidence>
<evidence type="ECO:0000313" key="7">
    <source>
        <dbReference type="Proteomes" id="UP000043437"/>
    </source>
</evidence>
<evidence type="ECO:0000313" key="5">
    <source>
        <dbReference type="Proteomes" id="UP000038622"/>
    </source>
</evidence>
<accession>A0A0K2XB26</accession>
<dbReference type="Proteomes" id="UP000045175">
    <property type="component" value="Unassembled WGS sequence"/>
</dbReference>
<dbReference type="Proteomes" id="UP000043437">
    <property type="component" value="Unassembled WGS sequence"/>
</dbReference>
<dbReference type="EC" id="3.6.1.15" evidence="2"/>
<reference evidence="6 7" key="2">
    <citation type="submission" date="2014-12" db="EMBL/GenBank/DDBJ databases">
        <authorList>
            <person name="Jaenicke S."/>
        </authorList>
    </citation>
    <scope>NUCLEOTIDE SEQUENCE [LARGE SCALE GENOMIC DNA]</scope>
</reference>
<dbReference type="STRING" id="1578720.HAL011_09810"/>
<reference evidence="5" key="3">
    <citation type="submission" date="2014-12" db="EMBL/GenBank/DDBJ databases">
        <authorList>
            <person name="Smet A."/>
        </authorList>
    </citation>
    <scope>NUCLEOTIDE SEQUENCE [LARGE SCALE GENOMIC DNA]</scope>
</reference>
<organism evidence="2 8">
    <name type="scientific">Helicobacter ailurogastricus</name>
    <dbReference type="NCBI Taxonomy" id="1578720"/>
    <lineage>
        <taxon>Bacteria</taxon>
        <taxon>Pseudomonadati</taxon>
        <taxon>Campylobacterota</taxon>
        <taxon>Epsilonproteobacteria</taxon>
        <taxon>Campylobacterales</taxon>
        <taxon>Helicobacteraceae</taxon>
        <taxon>Helicobacter</taxon>
    </lineage>
</organism>
<sequence length="41" mass="4776">MVFMLFHPNASFYDIKEFVSARDGKGKLNPLTKAKDEHYKT</sequence>
<dbReference type="Proteomes" id="UP000041394">
    <property type="component" value="Unassembled WGS sequence"/>
</dbReference>
<evidence type="ECO:0000313" key="3">
    <source>
        <dbReference type="EMBL" id="CRF43742.1"/>
    </source>
</evidence>
<dbReference type="EMBL" id="CDML01000034">
    <property type="protein sequence ID" value="CRF41194.1"/>
    <property type="molecule type" value="Genomic_DNA"/>
</dbReference>
<dbReference type="GO" id="GO:0017111">
    <property type="term" value="F:ribonucleoside triphosphate phosphatase activity"/>
    <property type="evidence" value="ECO:0007669"/>
    <property type="project" value="UniProtKB-EC"/>
</dbReference>
<dbReference type="Proteomes" id="UP000038622">
    <property type="component" value="Unassembled WGS sequence"/>
</dbReference>
<proteinExistence type="predicted"/>